<dbReference type="AlphaFoldDB" id="A0A5Q2QG00"/>
<dbReference type="OrthoDB" id="9028214at2"/>
<dbReference type="InterPro" id="IPR000524">
    <property type="entry name" value="Tscrpt_reg_HTH_GntR"/>
</dbReference>
<dbReference type="SMART" id="SM00895">
    <property type="entry name" value="FCD"/>
    <property type="match status" value="1"/>
</dbReference>
<evidence type="ECO:0000256" key="3">
    <source>
        <dbReference type="ARBA" id="ARBA00023163"/>
    </source>
</evidence>
<accession>A0A5Q2QG00</accession>
<keyword evidence="6" id="KW-1185">Reference proteome</keyword>
<dbReference type="SMART" id="SM00345">
    <property type="entry name" value="HTH_GNTR"/>
    <property type="match status" value="1"/>
</dbReference>
<dbReference type="CDD" id="cd07377">
    <property type="entry name" value="WHTH_GntR"/>
    <property type="match status" value="1"/>
</dbReference>
<reference evidence="5 6" key="1">
    <citation type="submission" date="2019-11" db="EMBL/GenBank/DDBJ databases">
        <authorList>
            <person name="Khan S.A."/>
            <person name="Jeon C.O."/>
            <person name="Chun B.H."/>
        </authorList>
    </citation>
    <scope>NUCLEOTIDE SEQUENCE [LARGE SCALE GENOMIC DNA]</scope>
    <source>
        <strain evidence="5 6">IMCC 1097</strain>
    </source>
</reference>
<dbReference type="PANTHER" id="PTHR43537">
    <property type="entry name" value="TRANSCRIPTIONAL REGULATOR, GNTR FAMILY"/>
    <property type="match status" value="1"/>
</dbReference>
<sequence>MSESLFYKLHGSTTTKASFSSQIAREIGRDIVSAVLAEGSVMPDEGALAAQYDVSRTVIRDAVKLLSTKGLLDVRRGNGTHVRARSNWELLDHDVLAWHQSAPVNPQFLKELLQLRLMVEPAGAYYAAELGSDESHREIARAFSAMQTEQGDIERFVTADALYHRAILRSTNNTLLRPMEGVIYSALLISIRLTNTDPRENELSLPFHQAVSDAIQARDSCGAEQSMRLMLIDTQNRLSKYMSDTHGQSNT</sequence>
<dbReference type="Pfam" id="PF07729">
    <property type="entry name" value="FCD"/>
    <property type="match status" value="1"/>
</dbReference>
<dbReference type="GO" id="GO:0003677">
    <property type="term" value="F:DNA binding"/>
    <property type="evidence" value="ECO:0007669"/>
    <property type="project" value="UniProtKB-KW"/>
</dbReference>
<evidence type="ECO:0000313" key="6">
    <source>
        <dbReference type="Proteomes" id="UP000388235"/>
    </source>
</evidence>
<dbReference type="PANTHER" id="PTHR43537:SF44">
    <property type="entry name" value="GNTR FAMILY REGULATORY PROTEIN"/>
    <property type="match status" value="1"/>
</dbReference>
<dbReference type="InterPro" id="IPR036390">
    <property type="entry name" value="WH_DNA-bd_sf"/>
</dbReference>
<protein>
    <submittedName>
        <fullName evidence="5">FCD domain-containing protein</fullName>
    </submittedName>
</protein>
<proteinExistence type="predicted"/>
<evidence type="ECO:0000256" key="2">
    <source>
        <dbReference type="ARBA" id="ARBA00023125"/>
    </source>
</evidence>
<dbReference type="GO" id="GO:0003700">
    <property type="term" value="F:DNA-binding transcription factor activity"/>
    <property type="evidence" value="ECO:0007669"/>
    <property type="project" value="InterPro"/>
</dbReference>
<gene>
    <name evidence="5" type="ORF">GH975_04810</name>
</gene>
<organism evidence="5 6">
    <name type="scientific">Litorivicinus lipolyticus</name>
    <dbReference type="NCBI Taxonomy" id="418701"/>
    <lineage>
        <taxon>Bacteria</taxon>
        <taxon>Pseudomonadati</taxon>
        <taxon>Pseudomonadota</taxon>
        <taxon>Gammaproteobacteria</taxon>
        <taxon>Oceanospirillales</taxon>
        <taxon>Litorivicinaceae</taxon>
        <taxon>Litorivicinus</taxon>
    </lineage>
</organism>
<evidence type="ECO:0000256" key="1">
    <source>
        <dbReference type="ARBA" id="ARBA00023015"/>
    </source>
</evidence>
<dbReference type="RefSeq" id="WP_153713439.1">
    <property type="nucleotide sequence ID" value="NZ_CP045871.1"/>
</dbReference>
<dbReference type="Gene3D" id="1.10.10.10">
    <property type="entry name" value="Winged helix-like DNA-binding domain superfamily/Winged helix DNA-binding domain"/>
    <property type="match status" value="1"/>
</dbReference>
<keyword evidence="3" id="KW-0804">Transcription</keyword>
<dbReference type="Proteomes" id="UP000388235">
    <property type="component" value="Chromosome"/>
</dbReference>
<dbReference type="PRINTS" id="PR00035">
    <property type="entry name" value="HTHGNTR"/>
</dbReference>
<dbReference type="SUPFAM" id="SSF48008">
    <property type="entry name" value="GntR ligand-binding domain-like"/>
    <property type="match status" value="1"/>
</dbReference>
<dbReference type="InterPro" id="IPR011711">
    <property type="entry name" value="GntR_C"/>
</dbReference>
<name>A0A5Q2QG00_9GAMM</name>
<dbReference type="KEGG" id="llp:GH975_04810"/>
<evidence type="ECO:0000259" key="4">
    <source>
        <dbReference type="PROSITE" id="PS50949"/>
    </source>
</evidence>
<dbReference type="Gene3D" id="1.20.120.530">
    <property type="entry name" value="GntR ligand-binding domain-like"/>
    <property type="match status" value="1"/>
</dbReference>
<dbReference type="Pfam" id="PF00392">
    <property type="entry name" value="GntR"/>
    <property type="match status" value="1"/>
</dbReference>
<feature type="domain" description="HTH gntR-type" evidence="4">
    <location>
        <begin position="17"/>
        <end position="85"/>
    </location>
</feature>
<dbReference type="InterPro" id="IPR036388">
    <property type="entry name" value="WH-like_DNA-bd_sf"/>
</dbReference>
<keyword evidence="1" id="KW-0805">Transcription regulation</keyword>
<evidence type="ECO:0000313" key="5">
    <source>
        <dbReference type="EMBL" id="QGG79935.1"/>
    </source>
</evidence>
<keyword evidence="2" id="KW-0238">DNA-binding</keyword>
<dbReference type="PROSITE" id="PS50949">
    <property type="entry name" value="HTH_GNTR"/>
    <property type="match status" value="1"/>
</dbReference>
<dbReference type="EMBL" id="CP045871">
    <property type="protein sequence ID" value="QGG79935.1"/>
    <property type="molecule type" value="Genomic_DNA"/>
</dbReference>
<dbReference type="InterPro" id="IPR008920">
    <property type="entry name" value="TF_FadR/GntR_C"/>
</dbReference>
<dbReference type="SUPFAM" id="SSF46785">
    <property type="entry name" value="Winged helix' DNA-binding domain"/>
    <property type="match status" value="1"/>
</dbReference>